<dbReference type="InterPro" id="IPR003439">
    <property type="entry name" value="ABC_transporter-like_ATP-bd"/>
</dbReference>
<evidence type="ECO:0000313" key="5">
    <source>
        <dbReference type="EMBL" id="CEJ06457.1"/>
    </source>
</evidence>
<dbReference type="AlphaFoldDB" id="A0A8S0XCN9"/>
<dbReference type="GO" id="GO:0005524">
    <property type="term" value="F:ATP binding"/>
    <property type="evidence" value="ECO:0007669"/>
    <property type="project" value="UniProtKB-KW"/>
</dbReference>
<protein>
    <submittedName>
        <fullName evidence="4">ABC transporter</fullName>
        <ecNumber evidence="4">3.6.1.3</ecNumber>
    </submittedName>
    <submittedName>
        <fullName evidence="5">Nod factor export ATP-binding protein I</fullName>
    </submittedName>
</protein>
<dbReference type="KEGG" id="aacx:DEACI_3365"/>
<dbReference type="PANTHER" id="PTHR43582">
    <property type="entry name" value="LINEARMYCIN RESISTANCE ATP-BINDING PROTEIN LNRL"/>
    <property type="match status" value="1"/>
</dbReference>
<reference evidence="5" key="1">
    <citation type="submission" date="2014-11" db="EMBL/GenBank/DDBJ databases">
        <authorList>
            <person name="Hornung B.V."/>
        </authorList>
    </citation>
    <scope>NUCLEOTIDE SEQUENCE</scope>
    <source>
        <strain evidence="5">INE</strain>
    </source>
</reference>
<evidence type="ECO:0000313" key="4">
    <source>
        <dbReference type="EMBL" id="CAA7602686.1"/>
    </source>
</evidence>
<evidence type="ECO:0000313" key="6">
    <source>
        <dbReference type="Proteomes" id="UP001071230"/>
    </source>
</evidence>
<sequence>MTDAVLLKQTGEGLGTFTPIKDGLTVSKLLNSTRPKSETQAVVSKDLSKTYGRTQALDKVSIHVAPGSFYGLLGPNGAGKSTLMKLMVGVLAPSGGSIEVFGHKAGKGDEVRTMVGYVPQDVALYGSLTGKQNLEFFGSMYGLRGRPLQQSIDEILEFIGLTEKAGEAVKSYSGGMKRRLNIAAALLHKPRLLLLDEPTVGVDPHSRQRMFEMLKHLQAQGATIVYSSHYMEEVEELCDTVGIIDHGQLVDQDPLPELLARYAGQEVYLEISPDGTVPPDIPAWLASCSTRLRSVRPLGSGWLAEAENRADLMADILAAARQKALIFRRLELVKPSLESVFLKLTGTSLRDQ</sequence>
<reference evidence="4" key="2">
    <citation type="submission" date="2020-01" db="EMBL/GenBank/DDBJ databases">
        <authorList>
            <person name="Hornung B."/>
        </authorList>
    </citation>
    <scope>NUCLEOTIDE SEQUENCE</scope>
    <source>
        <strain evidence="4">PacBioINE</strain>
    </source>
</reference>
<dbReference type="EC" id="3.6.1.3" evidence="4"/>
<gene>
    <name evidence="5" type="ORF">DEACI_0905</name>
    <name evidence="4" type="ORF">DEACI_3365</name>
</gene>
<evidence type="ECO:0000259" key="3">
    <source>
        <dbReference type="PROSITE" id="PS50893"/>
    </source>
</evidence>
<dbReference type="InterPro" id="IPR017871">
    <property type="entry name" value="ABC_transporter-like_CS"/>
</dbReference>
<dbReference type="PROSITE" id="PS00211">
    <property type="entry name" value="ABC_TRANSPORTER_1"/>
    <property type="match status" value="1"/>
</dbReference>
<dbReference type="SUPFAM" id="SSF52540">
    <property type="entry name" value="P-loop containing nucleoside triphosphate hydrolases"/>
    <property type="match status" value="1"/>
</dbReference>
<keyword evidence="6" id="KW-1185">Reference proteome</keyword>
<organism evidence="4">
    <name type="scientific">Acididesulfobacillus acetoxydans</name>
    <dbReference type="NCBI Taxonomy" id="1561005"/>
    <lineage>
        <taxon>Bacteria</taxon>
        <taxon>Bacillati</taxon>
        <taxon>Bacillota</taxon>
        <taxon>Clostridia</taxon>
        <taxon>Eubacteriales</taxon>
        <taxon>Peptococcaceae</taxon>
        <taxon>Acididesulfobacillus</taxon>
    </lineage>
</organism>
<proteinExistence type="predicted"/>
<dbReference type="InterPro" id="IPR027417">
    <property type="entry name" value="P-loop_NTPase"/>
</dbReference>
<evidence type="ECO:0000256" key="1">
    <source>
        <dbReference type="ARBA" id="ARBA00022741"/>
    </source>
</evidence>
<dbReference type="PANTHER" id="PTHR43582:SF2">
    <property type="entry name" value="LINEARMYCIN RESISTANCE ATP-BINDING PROTEIN LNRL"/>
    <property type="match status" value="1"/>
</dbReference>
<accession>A0A8S0XCN9</accession>
<dbReference type="EMBL" id="CDGJ01000027">
    <property type="protein sequence ID" value="CEJ06457.1"/>
    <property type="molecule type" value="Genomic_DNA"/>
</dbReference>
<dbReference type="Proteomes" id="UP001071230">
    <property type="component" value="Unassembled WGS sequence"/>
</dbReference>
<dbReference type="InterPro" id="IPR003593">
    <property type="entry name" value="AAA+_ATPase"/>
</dbReference>
<name>A0A8S0XCN9_9FIRM</name>
<dbReference type="EMBL" id="LR746496">
    <property type="protein sequence ID" value="CAA7602686.1"/>
    <property type="molecule type" value="Genomic_DNA"/>
</dbReference>
<dbReference type="SMART" id="SM00382">
    <property type="entry name" value="AAA"/>
    <property type="match status" value="1"/>
</dbReference>
<dbReference type="Gene3D" id="3.40.50.300">
    <property type="entry name" value="P-loop containing nucleotide triphosphate hydrolases"/>
    <property type="match status" value="1"/>
</dbReference>
<dbReference type="GO" id="GO:0016887">
    <property type="term" value="F:ATP hydrolysis activity"/>
    <property type="evidence" value="ECO:0007669"/>
    <property type="project" value="InterPro"/>
</dbReference>
<keyword evidence="1" id="KW-0547">Nucleotide-binding</keyword>
<dbReference type="PROSITE" id="PS50893">
    <property type="entry name" value="ABC_TRANSPORTER_2"/>
    <property type="match status" value="1"/>
</dbReference>
<evidence type="ECO:0000256" key="2">
    <source>
        <dbReference type="ARBA" id="ARBA00022840"/>
    </source>
</evidence>
<dbReference type="RefSeq" id="WP_240986016.1">
    <property type="nucleotide sequence ID" value="NZ_CDGJ01000027.1"/>
</dbReference>
<dbReference type="Proteomes" id="UP000836597">
    <property type="component" value="Chromosome"/>
</dbReference>
<keyword evidence="2 5" id="KW-0067">ATP-binding</keyword>
<keyword evidence="4" id="KW-0378">Hydrolase</keyword>
<dbReference type="Pfam" id="PF00005">
    <property type="entry name" value="ABC_tran"/>
    <property type="match status" value="1"/>
</dbReference>
<feature type="domain" description="ABC transporter" evidence="3">
    <location>
        <begin position="42"/>
        <end position="271"/>
    </location>
</feature>